<feature type="compositionally biased region" description="Pro residues" evidence="1">
    <location>
        <begin position="291"/>
        <end position="311"/>
    </location>
</feature>
<dbReference type="InterPro" id="IPR000639">
    <property type="entry name" value="Epox_hydrolase-like"/>
</dbReference>
<dbReference type="PRINTS" id="PR00111">
    <property type="entry name" value="ABHYDROLASE"/>
</dbReference>
<accession>A0A1H9TVL3</accession>
<feature type="region of interest" description="Disordered" evidence="1">
    <location>
        <begin position="281"/>
        <end position="321"/>
    </location>
</feature>
<keyword evidence="4" id="KW-1185">Reference proteome</keyword>
<sequence length="321" mass="34047">MGSLKAQTMTLHGHAMSYVDSGTGPAVLFVHGLLGSHRNWAHLIDKLDDTNRVIVPDLFGHGASAKPVGDYSLGAHAGTLRDLLNRLGVDRVTLVGHSLGGGISMEFCYLFPERVERLVLVGSGGLGREVNPLLRSATLPGAEWVLPVIASGWLRGRVDSLGRALSKVGWRPGSDLTAVWQGFSALSDADSRRAFLATTRAVVDPGGQSVSARDYLPEVVGMPTLVVWGTRDRMIPAWHATTAQSAIPGCRVELFEGAGHFPHLDDPDRFAEVLREFVGSTPKAAARPRSAPRPAPAAPRPAPAAPRPAPAAPQAEADPSR</sequence>
<dbReference type="InterPro" id="IPR050266">
    <property type="entry name" value="AB_hydrolase_sf"/>
</dbReference>
<organism evidence="3 4">
    <name type="scientific">Pedococcus cremeus</name>
    <dbReference type="NCBI Taxonomy" id="587636"/>
    <lineage>
        <taxon>Bacteria</taxon>
        <taxon>Bacillati</taxon>
        <taxon>Actinomycetota</taxon>
        <taxon>Actinomycetes</taxon>
        <taxon>Micrococcales</taxon>
        <taxon>Intrasporangiaceae</taxon>
        <taxon>Pedococcus</taxon>
    </lineage>
</organism>
<dbReference type="InterPro" id="IPR000073">
    <property type="entry name" value="AB_hydrolase_1"/>
</dbReference>
<dbReference type="AlphaFoldDB" id="A0A1H9TVL3"/>
<dbReference type="Proteomes" id="UP000199019">
    <property type="component" value="Unassembled WGS sequence"/>
</dbReference>
<evidence type="ECO:0000256" key="1">
    <source>
        <dbReference type="SAM" id="MobiDB-lite"/>
    </source>
</evidence>
<evidence type="ECO:0000259" key="2">
    <source>
        <dbReference type="Pfam" id="PF12697"/>
    </source>
</evidence>
<dbReference type="PRINTS" id="PR00412">
    <property type="entry name" value="EPOXHYDRLASE"/>
</dbReference>
<dbReference type="InterPro" id="IPR029058">
    <property type="entry name" value="AB_hydrolase_fold"/>
</dbReference>
<dbReference type="Pfam" id="PF12697">
    <property type="entry name" value="Abhydrolase_6"/>
    <property type="match status" value="1"/>
</dbReference>
<proteinExistence type="predicted"/>
<gene>
    <name evidence="3" type="ORF">SAMN05216199_1778</name>
</gene>
<evidence type="ECO:0000313" key="3">
    <source>
        <dbReference type="EMBL" id="SES01129.1"/>
    </source>
</evidence>
<dbReference type="PANTHER" id="PTHR43798:SF33">
    <property type="entry name" value="HYDROLASE, PUTATIVE (AFU_ORTHOLOGUE AFUA_2G14860)-RELATED"/>
    <property type="match status" value="1"/>
</dbReference>
<feature type="compositionally biased region" description="Low complexity" evidence="1">
    <location>
        <begin position="312"/>
        <end position="321"/>
    </location>
</feature>
<dbReference type="GO" id="GO:0016020">
    <property type="term" value="C:membrane"/>
    <property type="evidence" value="ECO:0007669"/>
    <property type="project" value="TreeGrafter"/>
</dbReference>
<evidence type="ECO:0000313" key="4">
    <source>
        <dbReference type="Proteomes" id="UP000199019"/>
    </source>
</evidence>
<dbReference type="GO" id="GO:0003824">
    <property type="term" value="F:catalytic activity"/>
    <property type="evidence" value="ECO:0007669"/>
    <property type="project" value="InterPro"/>
</dbReference>
<dbReference type="RefSeq" id="WP_245735681.1">
    <property type="nucleotide sequence ID" value="NZ_FOHB01000002.1"/>
</dbReference>
<dbReference type="EMBL" id="FOHB01000002">
    <property type="protein sequence ID" value="SES01129.1"/>
    <property type="molecule type" value="Genomic_DNA"/>
</dbReference>
<protein>
    <submittedName>
        <fullName evidence="3">Pimeloyl-ACP methyl ester carboxylesterase</fullName>
    </submittedName>
</protein>
<dbReference type="PANTHER" id="PTHR43798">
    <property type="entry name" value="MONOACYLGLYCEROL LIPASE"/>
    <property type="match status" value="1"/>
</dbReference>
<reference evidence="4" key="1">
    <citation type="submission" date="2016-10" db="EMBL/GenBank/DDBJ databases">
        <authorList>
            <person name="Varghese N."/>
            <person name="Submissions S."/>
        </authorList>
    </citation>
    <scope>NUCLEOTIDE SEQUENCE [LARGE SCALE GENOMIC DNA]</scope>
    <source>
        <strain evidence="4">CGMCC 1.6963</strain>
    </source>
</reference>
<feature type="domain" description="AB hydrolase-1" evidence="2">
    <location>
        <begin position="27"/>
        <end position="273"/>
    </location>
</feature>
<dbReference type="STRING" id="587636.SAMN05216199_1778"/>
<dbReference type="SUPFAM" id="SSF53474">
    <property type="entry name" value="alpha/beta-Hydrolases"/>
    <property type="match status" value="1"/>
</dbReference>
<name>A0A1H9TVL3_9MICO</name>
<dbReference type="Gene3D" id="3.40.50.1820">
    <property type="entry name" value="alpha/beta hydrolase"/>
    <property type="match status" value="1"/>
</dbReference>